<dbReference type="NCBIfam" id="TIGR00654">
    <property type="entry name" value="PhzF_family"/>
    <property type="match status" value="1"/>
</dbReference>
<sequence length="311" mass="32609">MEKLPYHVVDVFSDAPLRGNPVMVVLVQAELDAAQMQAFAAWNGMPETVYLRRPAEAQDADAYQVRIFSPRTELAFAGHPSLGAAHVALACGLVSPPPFTPTQGAFSTFEGQESTLWQHSPGTSAQIKVLQHPSGNVELFVKTPTPGTVRPLTAGQASAVCQATGSAVECLVYRVSAGANWVVFKLGSAADLASLSPDMPTIEVLSAELGVSGVTVYAPTSAGERGQFEVRSFGPAIGVPEDAVCGGGNACVAALEHELSYAQSSGTPYLTQQGRFVGREGYVHLIGPVEDQRFWLGGTATTVMTGAVNFA</sequence>
<evidence type="ECO:0000313" key="3">
    <source>
        <dbReference type="Proteomes" id="UP000186607"/>
    </source>
</evidence>
<dbReference type="SUPFAM" id="SSF54506">
    <property type="entry name" value="Diaminopimelate epimerase-like"/>
    <property type="match status" value="1"/>
</dbReference>
<evidence type="ECO:0000256" key="1">
    <source>
        <dbReference type="PIRSR" id="PIRSR016184-1"/>
    </source>
</evidence>
<keyword evidence="3" id="KW-1185">Reference proteome</keyword>
<dbReference type="GO" id="GO:0005737">
    <property type="term" value="C:cytoplasm"/>
    <property type="evidence" value="ECO:0007669"/>
    <property type="project" value="TreeGrafter"/>
</dbReference>
<proteinExistence type="predicted"/>
<dbReference type="EMBL" id="MSTI01000154">
    <property type="protein sequence ID" value="OLV16135.1"/>
    <property type="molecule type" value="Genomic_DNA"/>
</dbReference>
<protein>
    <submittedName>
        <fullName evidence="2">Phenazine biosynthesis protein PhzF like</fullName>
    </submittedName>
</protein>
<accession>A0A1U7NTA2</accession>
<comment type="caution">
    <text evidence="2">The sequence shown here is derived from an EMBL/GenBank/DDBJ whole genome shotgun (WGS) entry which is preliminary data.</text>
</comment>
<dbReference type="Proteomes" id="UP000186607">
    <property type="component" value="Unassembled WGS sequence"/>
</dbReference>
<name>A0A1U7NTA2_9DEIO</name>
<dbReference type="Gene3D" id="3.10.310.10">
    <property type="entry name" value="Diaminopimelate Epimerase, Chain A, domain 1"/>
    <property type="match status" value="2"/>
</dbReference>
<dbReference type="PANTHER" id="PTHR13774:SF32">
    <property type="entry name" value="ANTISENSE-ENHANCING SEQUENCE 1"/>
    <property type="match status" value="1"/>
</dbReference>
<dbReference type="Pfam" id="PF02567">
    <property type="entry name" value="PhzC-PhzF"/>
    <property type="match status" value="1"/>
</dbReference>
<dbReference type="PANTHER" id="PTHR13774">
    <property type="entry name" value="PHENAZINE BIOSYNTHESIS PROTEIN"/>
    <property type="match status" value="1"/>
</dbReference>
<feature type="active site" evidence="1">
    <location>
        <position position="47"/>
    </location>
</feature>
<dbReference type="AlphaFoldDB" id="A0A1U7NTA2"/>
<dbReference type="STRING" id="249408.BOO71_0012820"/>
<reference evidence="2 3" key="1">
    <citation type="submission" date="2017-01" db="EMBL/GenBank/DDBJ databases">
        <title>Genome Analysis of Deinococcus marmoris KOPRI26562.</title>
        <authorList>
            <person name="Kim J.H."/>
            <person name="Oh H.-M."/>
        </authorList>
    </citation>
    <scope>NUCLEOTIDE SEQUENCE [LARGE SCALE GENOMIC DNA]</scope>
    <source>
        <strain evidence="2 3">KOPRI26562</strain>
    </source>
</reference>
<evidence type="ECO:0000313" key="2">
    <source>
        <dbReference type="EMBL" id="OLV16135.1"/>
    </source>
</evidence>
<dbReference type="RefSeq" id="WP_075836086.1">
    <property type="nucleotide sequence ID" value="NZ_MSTI01000154.1"/>
</dbReference>
<dbReference type="GO" id="GO:0016853">
    <property type="term" value="F:isomerase activity"/>
    <property type="evidence" value="ECO:0007669"/>
    <property type="project" value="TreeGrafter"/>
</dbReference>
<dbReference type="PIRSF" id="PIRSF016184">
    <property type="entry name" value="PhzC_PhzF"/>
    <property type="match status" value="1"/>
</dbReference>
<dbReference type="InterPro" id="IPR003719">
    <property type="entry name" value="Phenazine_PhzF-like"/>
</dbReference>
<organism evidence="2 3">
    <name type="scientific">Deinococcus marmoris</name>
    <dbReference type="NCBI Taxonomy" id="249408"/>
    <lineage>
        <taxon>Bacteria</taxon>
        <taxon>Thermotogati</taxon>
        <taxon>Deinococcota</taxon>
        <taxon>Deinococci</taxon>
        <taxon>Deinococcales</taxon>
        <taxon>Deinococcaceae</taxon>
        <taxon>Deinococcus</taxon>
    </lineage>
</organism>
<gene>
    <name evidence="2" type="ORF">BOO71_0012820</name>
</gene>